<accession>A0A4V3XEV9</accession>
<feature type="region of interest" description="Disordered" evidence="1">
    <location>
        <begin position="1"/>
        <end position="31"/>
    </location>
</feature>
<dbReference type="EMBL" id="SGPL01000224">
    <property type="protein sequence ID" value="THH15173.1"/>
    <property type="molecule type" value="Genomic_DNA"/>
</dbReference>
<name>A0A4V3XEV9_9AGAM</name>
<evidence type="ECO:0000313" key="3">
    <source>
        <dbReference type="Proteomes" id="UP000310158"/>
    </source>
</evidence>
<feature type="compositionally biased region" description="Acidic residues" evidence="1">
    <location>
        <begin position="99"/>
        <end position="118"/>
    </location>
</feature>
<organism evidence="2 3">
    <name type="scientific">Bondarzewia mesenterica</name>
    <dbReference type="NCBI Taxonomy" id="1095465"/>
    <lineage>
        <taxon>Eukaryota</taxon>
        <taxon>Fungi</taxon>
        <taxon>Dikarya</taxon>
        <taxon>Basidiomycota</taxon>
        <taxon>Agaricomycotina</taxon>
        <taxon>Agaricomycetes</taxon>
        <taxon>Russulales</taxon>
        <taxon>Bondarzewiaceae</taxon>
        <taxon>Bondarzewia</taxon>
    </lineage>
</organism>
<comment type="caution">
    <text evidence="2">The sequence shown here is derived from an EMBL/GenBank/DDBJ whole genome shotgun (WGS) entry which is preliminary data.</text>
</comment>
<evidence type="ECO:0000256" key="1">
    <source>
        <dbReference type="SAM" id="MobiDB-lite"/>
    </source>
</evidence>
<dbReference type="Proteomes" id="UP000310158">
    <property type="component" value="Unassembled WGS sequence"/>
</dbReference>
<sequence>MPRLISRLTNGNIHARTRGSEYDNDPANLNAPFHSAHDGAIFTHMRRAHRPSQVSRKSADYLDVNLPSELSRRESAMSHGHARSSIDALRNFFATDGPASDDVEEEEKELEVDLESWD</sequence>
<reference evidence="2 3" key="1">
    <citation type="submission" date="2019-02" db="EMBL/GenBank/DDBJ databases">
        <title>Genome sequencing of the rare red list fungi Bondarzewia mesenterica.</title>
        <authorList>
            <person name="Buettner E."/>
            <person name="Kellner H."/>
        </authorList>
    </citation>
    <scope>NUCLEOTIDE SEQUENCE [LARGE SCALE GENOMIC DNA]</scope>
    <source>
        <strain evidence="2 3">DSM 108281</strain>
    </source>
</reference>
<gene>
    <name evidence="2" type="ORF">EW146_g5268</name>
</gene>
<protein>
    <submittedName>
        <fullName evidence="2">Uncharacterized protein</fullName>
    </submittedName>
</protein>
<dbReference type="OrthoDB" id="2564267at2759"/>
<feature type="region of interest" description="Disordered" evidence="1">
    <location>
        <begin position="94"/>
        <end position="118"/>
    </location>
</feature>
<keyword evidence="3" id="KW-1185">Reference proteome</keyword>
<proteinExistence type="predicted"/>
<evidence type="ECO:0000313" key="2">
    <source>
        <dbReference type="EMBL" id="THH15173.1"/>
    </source>
</evidence>
<dbReference type="AlphaFoldDB" id="A0A4V3XEV9"/>